<evidence type="ECO:0000313" key="2">
    <source>
        <dbReference type="Proteomes" id="UP001367508"/>
    </source>
</evidence>
<organism evidence="1 2">
    <name type="scientific">Canavalia gladiata</name>
    <name type="common">Sword bean</name>
    <name type="synonym">Dolichos gladiatus</name>
    <dbReference type="NCBI Taxonomy" id="3824"/>
    <lineage>
        <taxon>Eukaryota</taxon>
        <taxon>Viridiplantae</taxon>
        <taxon>Streptophyta</taxon>
        <taxon>Embryophyta</taxon>
        <taxon>Tracheophyta</taxon>
        <taxon>Spermatophyta</taxon>
        <taxon>Magnoliopsida</taxon>
        <taxon>eudicotyledons</taxon>
        <taxon>Gunneridae</taxon>
        <taxon>Pentapetalae</taxon>
        <taxon>rosids</taxon>
        <taxon>fabids</taxon>
        <taxon>Fabales</taxon>
        <taxon>Fabaceae</taxon>
        <taxon>Papilionoideae</taxon>
        <taxon>50 kb inversion clade</taxon>
        <taxon>NPAAA clade</taxon>
        <taxon>indigoferoid/millettioid clade</taxon>
        <taxon>Phaseoleae</taxon>
        <taxon>Canavalia</taxon>
    </lineage>
</organism>
<proteinExistence type="predicted"/>
<keyword evidence="2" id="KW-1185">Reference proteome</keyword>
<name>A0AAN9K0B6_CANGL</name>
<dbReference type="AlphaFoldDB" id="A0AAN9K0B6"/>
<reference evidence="1 2" key="1">
    <citation type="submission" date="2024-01" db="EMBL/GenBank/DDBJ databases">
        <title>The genomes of 5 underutilized Papilionoideae crops provide insights into root nodulation and disease resistanc.</title>
        <authorList>
            <person name="Jiang F."/>
        </authorList>
    </citation>
    <scope>NUCLEOTIDE SEQUENCE [LARGE SCALE GENOMIC DNA]</scope>
    <source>
        <strain evidence="1">LVBAO_FW01</strain>
        <tissue evidence="1">Leaves</tissue>
    </source>
</reference>
<sequence>MLEEKVRLFVVRWSGVERVRDVVVKFVAIGKRISIVQNLVIISVPCSAPPVIAAPRHYESEFQTHLLLLKIKFGKKDGGYLLYDERMRRSKIEMNTELEEKMRVRHANDCTIKQPIEGVVNDYGSASDVRGSCNTY</sequence>
<protein>
    <submittedName>
        <fullName evidence="1">Uncharacterized protein</fullName>
    </submittedName>
</protein>
<gene>
    <name evidence="1" type="ORF">VNO77_41720</name>
</gene>
<evidence type="ECO:0000313" key="1">
    <source>
        <dbReference type="EMBL" id="KAK7308123.1"/>
    </source>
</evidence>
<accession>A0AAN9K0B6</accession>
<dbReference type="EMBL" id="JAYMYQ010000010">
    <property type="protein sequence ID" value="KAK7308123.1"/>
    <property type="molecule type" value="Genomic_DNA"/>
</dbReference>
<dbReference type="Proteomes" id="UP001367508">
    <property type="component" value="Unassembled WGS sequence"/>
</dbReference>
<comment type="caution">
    <text evidence="1">The sequence shown here is derived from an EMBL/GenBank/DDBJ whole genome shotgun (WGS) entry which is preliminary data.</text>
</comment>